<dbReference type="RefSeq" id="WP_006919200.1">
    <property type="nucleotide sequence ID" value="NZ_CP026538.1"/>
</dbReference>
<protein>
    <submittedName>
        <fullName evidence="1">Uncharacterized protein</fullName>
    </submittedName>
</protein>
<proteinExistence type="predicted"/>
<dbReference type="Proteomes" id="UP000293296">
    <property type="component" value="Chromosome"/>
</dbReference>
<evidence type="ECO:0000313" key="2">
    <source>
        <dbReference type="Proteomes" id="UP000293296"/>
    </source>
</evidence>
<accession>A0A4P6HQ57</accession>
<dbReference type="OrthoDB" id="5458779at2"/>
<dbReference type="AlphaFoldDB" id="A0A4P6HQ57"/>
<organism evidence="1 2">
    <name type="scientific">Solidesulfovibrio carbinolicus</name>
    <dbReference type="NCBI Taxonomy" id="296842"/>
    <lineage>
        <taxon>Bacteria</taxon>
        <taxon>Pseudomonadati</taxon>
        <taxon>Thermodesulfobacteriota</taxon>
        <taxon>Desulfovibrionia</taxon>
        <taxon>Desulfovibrionales</taxon>
        <taxon>Desulfovibrionaceae</taxon>
        <taxon>Solidesulfovibrio</taxon>
    </lineage>
</organism>
<sequence>MWIWVARWLVRPGREEAVRQAAENVRRHWQEVSLDVGFDPARNVTVAESDKEIRVGVSEELDATFREEPGEWRYY</sequence>
<keyword evidence="2" id="KW-1185">Reference proteome</keyword>
<dbReference type="EMBL" id="CP026538">
    <property type="protein sequence ID" value="QAZ67338.1"/>
    <property type="molecule type" value="Genomic_DNA"/>
</dbReference>
<dbReference type="KEGG" id="dcb:C3Y92_08910"/>
<name>A0A4P6HQ57_9BACT</name>
<evidence type="ECO:0000313" key="1">
    <source>
        <dbReference type="EMBL" id="QAZ67338.1"/>
    </source>
</evidence>
<gene>
    <name evidence="1" type="ORF">C3Y92_08910</name>
</gene>
<reference evidence="1 2" key="1">
    <citation type="submission" date="2018-02" db="EMBL/GenBank/DDBJ databases">
        <title>Genome sequence of Desulfovibrio carbinolicus DSM 3852.</title>
        <authorList>
            <person name="Wilbanks E."/>
            <person name="Skennerton C.T."/>
            <person name="Orphan V.J."/>
        </authorList>
    </citation>
    <scope>NUCLEOTIDE SEQUENCE [LARGE SCALE GENOMIC DNA]</scope>
    <source>
        <strain evidence="1 2">DSM 3852</strain>
    </source>
</reference>